<evidence type="ECO:0000259" key="3">
    <source>
        <dbReference type="Pfam" id="PF00266"/>
    </source>
</evidence>
<dbReference type="Gene3D" id="3.40.640.10">
    <property type="entry name" value="Type I PLP-dependent aspartate aminotransferase-like (Major domain)"/>
    <property type="match status" value="1"/>
</dbReference>
<dbReference type="PANTHER" id="PTHR21152:SF40">
    <property type="entry name" value="ALANINE--GLYOXYLATE AMINOTRANSFERASE"/>
    <property type="match status" value="1"/>
</dbReference>
<sequence length="359" mass="40034">MIGISHRSPIGVSRVADLIGKLREILEIPQSHKIAILPASSTGAIETAIWNLLGKPRVGIDSISWDLFSKTWELDVREQLKIQDVTPFCVKDIENLHNRDHSRDILFSLTGTTSGLSLNKESLKFLEKRKGISVCDAASAVMTSEIDWSLLDATGFSLQKGFGAEAGTGVLVLSTMALKRLSEYTPSWPIPKIFRLKSYDGSIIDGIFRGEMINTQSLLCIEEAIDAVTYAQNSGGLKHALSQIEQNFKELESWVKAKEWVMFLVEDERYRAKSCVCLKITDSYFNTLTTEKQWLFLNEMQLGLSHINAAHNIVNHPLCGTPSLRIWCGPTVETEDISSLLPWIELAFTAMKGLCSEKL</sequence>
<dbReference type="Proteomes" id="UP001320209">
    <property type="component" value="Chromosome"/>
</dbReference>
<dbReference type="Pfam" id="PF00266">
    <property type="entry name" value="Aminotran_5"/>
    <property type="match status" value="1"/>
</dbReference>
<dbReference type="PANTHER" id="PTHR21152">
    <property type="entry name" value="AMINOTRANSFERASE CLASS V"/>
    <property type="match status" value="1"/>
</dbReference>
<comment type="cofactor">
    <cofactor evidence="1">
        <name>pyridoxal 5'-phosphate</name>
        <dbReference type="ChEBI" id="CHEBI:597326"/>
    </cofactor>
</comment>
<keyword evidence="4" id="KW-0808">Transferase</keyword>
<protein>
    <submittedName>
        <fullName evidence="4">Phosphoserine aminotransferase</fullName>
    </submittedName>
</protein>
<dbReference type="InterPro" id="IPR000192">
    <property type="entry name" value="Aminotrans_V_dom"/>
</dbReference>
<evidence type="ECO:0000313" key="4">
    <source>
        <dbReference type="EMBL" id="BDB96167.1"/>
    </source>
</evidence>
<feature type="domain" description="Aminotransferase class V" evidence="3">
    <location>
        <begin position="105"/>
        <end position="279"/>
    </location>
</feature>
<dbReference type="GO" id="GO:0008483">
    <property type="term" value="F:transaminase activity"/>
    <property type="evidence" value="ECO:0007669"/>
    <property type="project" value="UniProtKB-KW"/>
</dbReference>
<evidence type="ECO:0000313" key="5">
    <source>
        <dbReference type="Proteomes" id="UP001320209"/>
    </source>
</evidence>
<dbReference type="InterPro" id="IPR015424">
    <property type="entry name" value="PyrdxlP-dep_Trfase"/>
</dbReference>
<accession>A0ABM7V9M8</accession>
<evidence type="ECO:0000256" key="2">
    <source>
        <dbReference type="ARBA" id="ARBA00022898"/>
    </source>
</evidence>
<dbReference type="EMBL" id="AP025225">
    <property type="protein sequence ID" value="BDB96167.1"/>
    <property type="molecule type" value="Genomic_DNA"/>
</dbReference>
<dbReference type="Gene3D" id="3.90.1150.10">
    <property type="entry name" value="Aspartate Aminotransferase, domain 1"/>
    <property type="match status" value="1"/>
</dbReference>
<dbReference type="InterPro" id="IPR015421">
    <property type="entry name" value="PyrdxlP-dep_Trfase_major"/>
</dbReference>
<organism evidence="4 5">
    <name type="scientific">Candidatus Hydrogenosomobacter endosymbioticus</name>
    <dbReference type="NCBI Taxonomy" id="2558174"/>
    <lineage>
        <taxon>Bacteria</taxon>
        <taxon>Pseudomonadati</taxon>
        <taxon>Pseudomonadota</taxon>
        <taxon>Alphaproteobacteria</taxon>
        <taxon>Holosporales</taxon>
        <taxon>Holosporaceae</taxon>
        <taxon>Candidatus Hydrogenosomobacter</taxon>
    </lineage>
</organism>
<reference evidence="4" key="1">
    <citation type="submission" date="2021-10" db="EMBL/GenBank/DDBJ databases">
        <title>Genome Sequence of The Candidatus Hydrogeosomobacter endosymbioticus, an Intracellular Bacterial Symbiont of the Anaerobic Ciliate GW7.</title>
        <authorList>
            <person name="Shiohama Y."/>
            <person name="Shinzato N."/>
        </authorList>
    </citation>
    <scope>NUCLEOTIDE SEQUENCE [LARGE SCALE GENOMIC DNA]</scope>
    <source>
        <strain evidence="4">200920</strain>
    </source>
</reference>
<dbReference type="SUPFAM" id="SSF53383">
    <property type="entry name" value="PLP-dependent transferases"/>
    <property type="match status" value="1"/>
</dbReference>
<dbReference type="InterPro" id="IPR015422">
    <property type="entry name" value="PyrdxlP-dep_Trfase_small"/>
</dbReference>
<keyword evidence="4" id="KW-0032">Aminotransferase</keyword>
<gene>
    <name evidence="4" type="ORF">HYD_3000</name>
</gene>
<keyword evidence="2" id="KW-0663">Pyridoxal phosphate</keyword>
<evidence type="ECO:0000256" key="1">
    <source>
        <dbReference type="ARBA" id="ARBA00001933"/>
    </source>
</evidence>
<keyword evidence="5" id="KW-1185">Reference proteome</keyword>
<proteinExistence type="predicted"/>
<name>A0ABM7V9M8_9PROT</name>